<keyword evidence="1 3" id="KW-0853">WD repeat</keyword>
<dbReference type="OrthoDB" id="6420512at2759"/>
<evidence type="ECO:0000256" key="3">
    <source>
        <dbReference type="PROSITE-ProRule" id="PRU00221"/>
    </source>
</evidence>
<dbReference type="SUPFAM" id="SSF50978">
    <property type="entry name" value="WD40 repeat-like"/>
    <property type="match status" value="1"/>
</dbReference>
<dbReference type="PROSITE" id="PS50082">
    <property type="entry name" value="WD_REPEATS_2"/>
    <property type="match status" value="2"/>
</dbReference>
<dbReference type="EMBL" id="BGPR01008395">
    <property type="protein sequence ID" value="GBN33540.1"/>
    <property type="molecule type" value="Genomic_DNA"/>
</dbReference>
<dbReference type="PANTHER" id="PTHR22840">
    <property type="entry name" value="WD REPEAT-CONTAINING PROTEIN 36"/>
    <property type="match status" value="1"/>
</dbReference>
<dbReference type="Proteomes" id="UP000499080">
    <property type="component" value="Unassembled WGS sequence"/>
</dbReference>
<evidence type="ECO:0000256" key="1">
    <source>
        <dbReference type="ARBA" id="ARBA00022574"/>
    </source>
</evidence>
<dbReference type="PROSITE" id="PS00678">
    <property type="entry name" value="WD_REPEATS_1"/>
    <property type="match status" value="1"/>
</dbReference>
<dbReference type="AlphaFoldDB" id="A0A4Y2N4L3"/>
<feature type="repeat" description="WD" evidence="3">
    <location>
        <begin position="66"/>
        <end position="102"/>
    </location>
</feature>
<dbReference type="GO" id="GO:0006364">
    <property type="term" value="P:rRNA processing"/>
    <property type="evidence" value="ECO:0007669"/>
    <property type="project" value="TreeGrafter"/>
</dbReference>
<protein>
    <submittedName>
        <fullName evidence="4">WD repeat-containing protein 36</fullName>
    </submittedName>
</protein>
<dbReference type="InterPro" id="IPR001680">
    <property type="entry name" value="WD40_rpt"/>
</dbReference>
<accession>A0A4Y2N4L3</accession>
<comment type="caution">
    <text evidence="4">The sequence shown here is derived from an EMBL/GenBank/DDBJ whole genome shotgun (WGS) entry which is preliminary data.</text>
</comment>
<dbReference type="InterPro" id="IPR036322">
    <property type="entry name" value="WD40_repeat_dom_sf"/>
</dbReference>
<evidence type="ECO:0000313" key="5">
    <source>
        <dbReference type="Proteomes" id="UP000499080"/>
    </source>
</evidence>
<reference evidence="4 5" key="1">
    <citation type="journal article" date="2019" name="Sci. Rep.">
        <title>Orb-weaving spider Araneus ventricosus genome elucidates the spidroin gene catalogue.</title>
        <authorList>
            <person name="Kono N."/>
            <person name="Nakamura H."/>
            <person name="Ohtoshi R."/>
            <person name="Moran D.A.P."/>
            <person name="Shinohara A."/>
            <person name="Yoshida Y."/>
            <person name="Fujiwara M."/>
            <person name="Mori M."/>
            <person name="Tomita M."/>
            <person name="Arakawa K."/>
        </authorList>
    </citation>
    <scope>NUCLEOTIDE SEQUENCE [LARGE SCALE GENOMIC DNA]</scope>
</reference>
<gene>
    <name evidence="4" type="primary">WDR36_11</name>
    <name evidence="4" type="ORF">AVEN_133605_1</name>
</gene>
<keyword evidence="5" id="KW-1185">Reference proteome</keyword>
<dbReference type="PANTHER" id="PTHR22840:SF12">
    <property type="entry name" value="WD REPEAT-CONTAINING PROTEIN 36"/>
    <property type="match status" value="1"/>
</dbReference>
<name>A0A4Y2N4L3_ARAVE</name>
<sequence length="102" mass="11354">MIISGGSDKLLKFWKFKDHGEIATMELEQSVSKMILQRESAMLAVAMDNFIIVLVDIVSKRIIREFTVNAGSICDMTFSADFKWSLAATSNSSIKTWDISSG</sequence>
<dbReference type="InterPro" id="IPR015943">
    <property type="entry name" value="WD40/YVTN_repeat-like_dom_sf"/>
</dbReference>
<dbReference type="GO" id="GO:0034388">
    <property type="term" value="C:Pwp2p-containing subcomplex of 90S preribosome"/>
    <property type="evidence" value="ECO:0007669"/>
    <property type="project" value="TreeGrafter"/>
</dbReference>
<proteinExistence type="predicted"/>
<evidence type="ECO:0000313" key="4">
    <source>
        <dbReference type="EMBL" id="GBN33540.1"/>
    </source>
</evidence>
<evidence type="ECO:0000256" key="2">
    <source>
        <dbReference type="ARBA" id="ARBA00022737"/>
    </source>
</evidence>
<feature type="non-terminal residue" evidence="4">
    <location>
        <position position="102"/>
    </location>
</feature>
<organism evidence="4 5">
    <name type="scientific">Araneus ventricosus</name>
    <name type="common">Orbweaver spider</name>
    <name type="synonym">Epeira ventricosa</name>
    <dbReference type="NCBI Taxonomy" id="182803"/>
    <lineage>
        <taxon>Eukaryota</taxon>
        <taxon>Metazoa</taxon>
        <taxon>Ecdysozoa</taxon>
        <taxon>Arthropoda</taxon>
        <taxon>Chelicerata</taxon>
        <taxon>Arachnida</taxon>
        <taxon>Araneae</taxon>
        <taxon>Araneomorphae</taxon>
        <taxon>Entelegynae</taxon>
        <taxon>Araneoidea</taxon>
        <taxon>Araneidae</taxon>
        <taxon>Araneus</taxon>
    </lineage>
</organism>
<feature type="repeat" description="WD" evidence="3">
    <location>
        <begin position="1"/>
        <end position="24"/>
    </location>
</feature>
<dbReference type="InterPro" id="IPR019775">
    <property type="entry name" value="WD40_repeat_CS"/>
</dbReference>
<dbReference type="PROSITE" id="PS50294">
    <property type="entry name" value="WD_REPEATS_REGION"/>
    <property type="match status" value="1"/>
</dbReference>
<dbReference type="Pfam" id="PF25168">
    <property type="entry name" value="Beta-prop_WDR36-Utp21_2nd"/>
    <property type="match status" value="1"/>
</dbReference>
<dbReference type="GO" id="GO:0032040">
    <property type="term" value="C:small-subunit processome"/>
    <property type="evidence" value="ECO:0007669"/>
    <property type="project" value="TreeGrafter"/>
</dbReference>
<dbReference type="Gene3D" id="2.130.10.10">
    <property type="entry name" value="YVTN repeat-like/Quinoprotein amine dehydrogenase"/>
    <property type="match status" value="1"/>
</dbReference>
<keyword evidence="2" id="KW-0677">Repeat</keyword>